<keyword evidence="4" id="KW-0788">Thiol protease</keyword>
<dbReference type="GO" id="GO:0008933">
    <property type="term" value="F:peptidoglycan lytic transglycosylase activity"/>
    <property type="evidence" value="ECO:0007669"/>
    <property type="project" value="InterPro"/>
</dbReference>
<comment type="similarity">
    <text evidence="1">Belongs to the peptidase C40 family.</text>
</comment>
<dbReference type="GO" id="GO:0006508">
    <property type="term" value="P:proteolysis"/>
    <property type="evidence" value="ECO:0007669"/>
    <property type="project" value="UniProtKB-KW"/>
</dbReference>
<name>W1WKK9_9ZZZZ</name>
<accession>W1WKK9</accession>
<dbReference type="InterPro" id="IPR051202">
    <property type="entry name" value="Peptidase_C40"/>
</dbReference>
<dbReference type="AlphaFoldDB" id="W1WKK9"/>
<sequence>MIAAVIKQESDFNPNDVSPVGAMGLMQLMPETAEYLGVSNPFDPYQNIMGGTQYLQELCQMFNNDLVLVLVGYNWGQGNIYKHGVTSSNYESIVPEETRNYVPLVMGYYESYKNGTPLPDGEVSGVIGSVMGNENELSKVYSLFNTLKQSTRKETTTTTNSDGSTSTSTRTIKVVTLEKHNKDYVMEKLNFTEDQKELVGAMLEADAFQDVIPDFNFTFKLRGSNTNSGNIEIGTGGSNGTGTAATDEEFATITKYIEDCLGTPYVMGGNQPGVALDCSAFVSYVFTQTGVINGRYTAQGLCDISKNVTEEDLKPGDLIFFQGTYNCSDTVTHVGIYVGNGMMAHSGNPCQYASFQTAYWQEHMYGYGRLT</sequence>
<protein>
    <recommendedName>
        <fullName evidence="5">NlpC/P60 domain-containing protein</fullName>
    </recommendedName>
</protein>
<dbReference type="EMBL" id="AZMM01018634">
    <property type="protein sequence ID" value="ETJ18416.1"/>
    <property type="molecule type" value="Genomic_DNA"/>
</dbReference>
<evidence type="ECO:0000313" key="6">
    <source>
        <dbReference type="EMBL" id="ETJ18416.1"/>
    </source>
</evidence>
<dbReference type="PANTHER" id="PTHR47053:SF1">
    <property type="entry name" value="MUREIN DD-ENDOPEPTIDASE MEPH-RELATED"/>
    <property type="match status" value="1"/>
</dbReference>
<dbReference type="InterPro" id="IPR023346">
    <property type="entry name" value="Lysozyme-like_dom_sf"/>
</dbReference>
<evidence type="ECO:0000256" key="3">
    <source>
        <dbReference type="ARBA" id="ARBA00022801"/>
    </source>
</evidence>
<evidence type="ECO:0000256" key="1">
    <source>
        <dbReference type="ARBA" id="ARBA00007074"/>
    </source>
</evidence>
<reference evidence="6" key="1">
    <citation type="submission" date="2013-12" db="EMBL/GenBank/DDBJ databases">
        <title>A Varibaculum cambriense genome reconstructed from a premature infant gut community with otherwise low bacterial novelty that shifts toward anaerobic metabolism during the third week of life.</title>
        <authorList>
            <person name="Brown C.T."/>
            <person name="Sharon I."/>
            <person name="Thomas B.C."/>
            <person name="Castelle C.J."/>
            <person name="Morowitz M.J."/>
            <person name="Banfield J.F."/>
        </authorList>
    </citation>
    <scope>NUCLEOTIDE SEQUENCE</scope>
</reference>
<feature type="domain" description="NlpC/P60" evidence="5">
    <location>
        <begin position="243"/>
        <end position="371"/>
    </location>
</feature>
<dbReference type="Pfam" id="PF00877">
    <property type="entry name" value="NLPC_P60"/>
    <property type="match status" value="1"/>
</dbReference>
<dbReference type="PROSITE" id="PS00922">
    <property type="entry name" value="TRANSGLYCOSYLASE"/>
    <property type="match status" value="1"/>
</dbReference>
<dbReference type="GO" id="GO:0000270">
    <property type="term" value="P:peptidoglycan metabolic process"/>
    <property type="evidence" value="ECO:0007669"/>
    <property type="project" value="InterPro"/>
</dbReference>
<dbReference type="Gene3D" id="1.10.530.10">
    <property type="match status" value="1"/>
</dbReference>
<dbReference type="InterPro" id="IPR000189">
    <property type="entry name" value="Transglyc_AS"/>
</dbReference>
<dbReference type="PROSITE" id="PS51935">
    <property type="entry name" value="NLPC_P60"/>
    <property type="match status" value="1"/>
</dbReference>
<evidence type="ECO:0000256" key="4">
    <source>
        <dbReference type="ARBA" id="ARBA00022807"/>
    </source>
</evidence>
<evidence type="ECO:0000259" key="5">
    <source>
        <dbReference type="PROSITE" id="PS51935"/>
    </source>
</evidence>
<keyword evidence="3" id="KW-0378">Hydrolase</keyword>
<dbReference type="SUPFAM" id="SSF53955">
    <property type="entry name" value="Lysozyme-like"/>
    <property type="match status" value="1"/>
</dbReference>
<dbReference type="PANTHER" id="PTHR47053">
    <property type="entry name" value="MUREIN DD-ENDOPEPTIDASE MEPH-RELATED"/>
    <property type="match status" value="1"/>
</dbReference>
<organism evidence="6">
    <name type="scientific">human gut metagenome</name>
    <dbReference type="NCBI Taxonomy" id="408170"/>
    <lineage>
        <taxon>unclassified sequences</taxon>
        <taxon>metagenomes</taxon>
        <taxon>organismal metagenomes</taxon>
    </lineage>
</organism>
<dbReference type="GO" id="GO:0008234">
    <property type="term" value="F:cysteine-type peptidase activity"/>
    <property type="evidence" value="ECO:0007669"/>
    <property type="project" value="UniProtKB-KW"/>
</dbReference>
<dbReference type="InterPro" id="IPR008258">
    <property type="entry name" value="Transglycosylase_SLT_dom_1"/>
</dbReference>
<dbReference type="Pfam" id="PF01464">
    <property type="entry name" value="SLT"/>
    <property type="match status" value="1"/>
</dbReference>
<dbReference type="CDD" id="cd00254">
    <property type="entry name" value="LT-like"/>
    <property type="match status" value="1"/>
</dbReference>
<gene>
    <name evidence="6" type="ORF">Q604_UNBC18634G0002</name>
</gene>
<comment type="caution">
    <text evidence="6">The sequence shown here is derived from an EMBL/GenBank/DDBJ whole genome shotgun (WGS) entry which is preliminary data.</text>
</comment>
<keyword evidence="2" id="KW-0645">Protease</keyword>
<dbReference type="GO" id="GO:0016020">
    <property type="term" value="C:membrane"/>
    <property type="evidence" value="ECO:0007669"/>
    <property type="project" value="InterPro"/>
</dbReference>
<dbReference type="InterPro" id="IPR000064">
    <property type="entry name" value="NLP_P60_dom"/>
</dbReference>
<proteinExistence type="inferred from homology"/>
<dbReference type="InterPro" id="IPR038765">
    <property type="entry name" value="Papain-like_cys_pep_sf"/>
</dbReference>
<evidence type="ECO:0000256" key="2">
    <source>
        <dbReference type="ARBA" id="ARBA00022670"/>
    </source>
</evidence>
<dbReference type="Gene3D" id="3.90.1720.10">
    <property type="entry name" value="endopeptidase domain like (from Nostoc punctiforme)"/>
    <property type="match status" value="1"/>
</dbReference>
<dbReference type="SUPFAM" id="SSF54001">
    <property type="entry name" value="Cysteine proteinases"/>
    <property type="match status" value="1"/>
</dbReference>